<feature type="transmembrane region" description="Helical" evidence="1">
    <location>
        <begin position="36"/>
        <end position="54"/>
    </location>
</feature>
<accession>A0AAE6MLF8</accession>
<gene>
    <name evidence="2" type="ORF">DIU31_031555</name>
    <name evidence="3" type="ORF">J3L21_29470</name>
</gene>
<dbReference type="EMBL" id="CP043451">
    <property type="protein sequence ID" value="QEM07818.1"/>
    <property type="molecule type" value="Genomic_DNA"/>
</dbReference>
<dbReference type="RefSeq" id="WP_112653934.1">
    <property type="nucleotide sequence ID" value="NZ_CP043451.1"/>
</dbReference>
<sequence length="134" mass="15693">MKTNTYKVNFLIIAINLFINIVGITAAVTFALVKSILIINVFTYCLLLYVIYCYRQAALFETRDRLQGLLDTQRDHLRRHNFQHLSNENFNFLLLQYGKMMQNLLEQQVQSGYTANQDLKEQIDGLNERLESLI</sequence>
<keyword evidence="1" id="KW-1133">Transmembrane helix</keyword>
<evidence type="ECO:0000313" key="3">
    <source>
        <dbReference type="EMBL" id="QTE49614.1"/>
    </source>
</evidence>
<evidence type="ECO:0000256" key="1">
    <source>
        <dbReference type="SAM" id="Phobius"/>
    </source>
</evidence>
<evidence type="ECO:0000313" key="2">
    <source>
        <dbReference type="EMBL" id="QEM07818.1"/>
    </source>
</evidence>
<feature type="transmembrane region" description="Helical" evidence="1">
    <location>
        <begin position="9"/>
        <end position="30"/>
    </location>
</feature>
<reference evidence="3 5" key="2">
    <citation type="submission" date="2021-03" db="EMBL/GenBank/DDBJ databases">
        <title>Mucilaginibacter strains isolated from gold and copper mining confer multi heavy-metal resistance.</title>
        <authorList>
            <person name="Li Y."/>
        </authorList>
    </citation>
    <scope>NUCLEOTIDE SEQUENCE [LARGE SCALE GENOMIC DNA]</scope>
    <source>
        <strain evidence="3 5">P2-4</strain>
    </source>
</reference>
<protein>
    <submittedName>
        <fullName evidence="2">Uncharacterized protein</fullName>
    </submittedName>
</protein>
<dbReference type="Proteomes" id="UP000663940">
    <property type="component" value="Chromosome"/>
</dbReference>
<reference evidence="2 4" key="1">
    <citation type="submission" date="2019-08" db="EMBL/GenBank/DDBJ databases">
        <title>Comparative genome analysis confer to the adaptation heavy metal polluted environment.</title>
        <authorList>
            <person name="Li Y."/>
        </authorList>
    </citation>
    <scope>NUCLEOTIDE SEQUENCE [LARGE SCALE GENOMIC DNA]</scope>
    <source>
        <strain evidence="2 4">P2</strain>
    </source>
</reference>
<evidence type="ECO:0000313" key="4">
    <source>
        <dbReference type="Proteomes" id="UP000250557"/>
    </source>
</evidence>
<name>A0AAE6MLF8_9SPHI</name>
<dbReference type="AlphaFoldDB" id="A0AAE6MLF8"/>
<keyword evidence="5" id="KW-1185">Reference proteome</keyword>
<dbReference type="Proteomes" id="UP000250557">
    <property type="component" value="Chromosome"/>
</dbReference>
<dbReference type="EMBL" id="CP071880">
    <property type="protein sequence ID" value="QTE49614.1"/>
    <property type="molecule type" value="Genomic_DNA"/>
</dbReference>
<evidence type="ECO:0000313" key="5">
    <source>
        <dbReference type="Proteomes" id="UP000663940"/>
    </source>
</evidence>
<keyword evidence="1" id="KW-0472">Membrane</keyword>
<organism evidence="2 4">
    <name type="scientific">Mucilaginibacter rubeus</name>
    <dbReference type="NCBI Taxonomy" id="2027860"/>
    <lineage>
        <taxon>Bacteria</taxon>
        <taxon>Pseudomonadati</taxon>
        <taxon>Bacteroidota</taxon>
        <taxon>Sphingobacteriia</taxon>
        <taxon>Sphingobacteriales</taxon>
        <taxon>Sphingobacteriaceae</taxon>
        <taxon>Mucilaginibacter</taxon>
    </lineage>
</organism>
<proteinExistence type="predicted"/>
<keyword evidence="1" id="KW-0812">Transmembrane</keyword>